<protein>
    <submittedName>
        <fullName evidence="5">RNA recognition motif domain, nucleotide-binding alpha-beta plait domain superfamily</fullName>
    </submittedName>
</protein>
<sequence>MALEGPRLYVGNLPYNAQREDIEKLFAENNIEIKKVDISIDSFSGRNPSYCFVEFSSQEDADTAMNSLQGIDLQGRPLRINPKTERRSAQNNDRFANKTYDRGWRSNDAAPPAPNDRYGANNRWNRNDTQNLSAEEQKRIYVGGLARTADQESLTAEMQALFEGYNVSSVSKLITPSASRPDDADAQFFCFVDVATAEEAVDAVRTLNGRPTPQGGMYRISHAKGKRVTAPAPAVAAEPVAPTSKVFISGLPAIASQDELDHHIRELFAGLDITEVSKLITPHESKQIESGNHHYCFAVFARFEEAQRAVEAMNGQPTPNGGVYKISFARERPAGAYGQSDRFQSRENGYRGGFQQREGQDSPRRQQREQGPPVNRDFGSSWRRRE</sequence>
<feature type="region of interest" description="Disordered" evidence="3">
    <location>
        <begin position="336"/>
        <end position="386"/>
    </location>
</feature>
<dbReference type="InterPro" id="IPR035979">
    <property type="entry name" value="RBD_domain_sf"/>
</dbReference>
<reference evidence="5" key="1">
    <citation type="submission" date="2022-06" db="EMBL/GenBank/DDBJ databases">
        <title>Complete genome sequences of two strains of the flax pathogen Septoria linicola.</title>
        <authorList>
            <person name="Lapalu N."/>
            <person name="Simon A."/>
            <person name="Demenou B."/>
            <person name="Paumier D."/>
            <person name="Guillot M.-P."/>
            <person name="Gout L."/>
            <person name="Valade R."/>
        </authorList>
    </citation>
    <scope>NUCLEOTIDE SEQUENCE</scope>
    <source>
        <strain evidence="5">SE15195</strain>
    </source>
</reference>
<feature type="compositionally biased region" description="Basic and acidic residues" evidence="3">
    <location>
        <begin position="358"/>
        <end position="368"/>
    </location>
</feature>
<dbReference type="GO" id="GO:0003723">
    <property type="term" value="F:RNA binding"/>
    <property type="evidence" value="ECO:0007669"/>
    <property type="project" value="UniProtKB-UniRule"/>
</dbReference>
<evidence type="ECO:0000313" key="5">
    <source>
        <dbReference type="EMBL" id="USW54594.1"/>
    </source>
</evidence>
<dbReference type="SMART" id="SM00360">
    <property type="entry name" value="RRM"/>
    <property type="match status" value="3"/>
</dbReference>
<feature type="region of interest" description="Disordered" evidence="3">
    <location>
        <begin position="74"/>
        <end position="127"/>
    </location>
</feature>
<dbReference type="AlphaFoldDB" id="A0A9Q9ATS1"/>
<keyword evidence="6" id="KW-1185">Reference proteome</keyword>
<dbReference type="Gene3D" id="3.30.70.330">
    <property type="match status" value="3"/>
</dbReference>
<accession>A0A9Q9ATS1</accession>
<dbReference type="SUPFAM" id="SSF54928">
    <property type="entry name" value="RNA-binding domain, RBD"/>
    <property type="match status" value="2"/>
</dbReference>
<dbReference type="OrthoDB" id="272703at2759"/>
<feature type="domain" description="RRM" evidence="4">
    <location>
        <begin position="138"/>
        <end position="225"/>
    </location>
</feature>
<organism evidence="5 6">
    <name type="scientific">Septoria linicola</name>
    <dbReference type="NCBI Taxonomy" id="215465"/>
    <lineage>
        <taxon>Eukaryota</taxon>
        <taxon>Fungi</taxon>
        <taxon>Dikarya</taxon>
        <taxon>Ascomycota</taxon>
        <taxon>Pezizomycotina</taxon>
        <taxon>Dothideomycetes</taxon>
        <taxon>Dothideomycetidae</taxon>
        <taxon>Mycosphaerellales</taxon>
        <taxon>Mycosphaerellaceae</taxon>
        <taxon>Septoria</taxon>
    </lineage>
</organism>
<feature type="domain" description="RRM" evidence="4">
    <location>
        <begin position="244"/>
        <end position="331"/>
    </location>
</feature>
<dbReference type="EMBL" id="CP099423">
    <property type="protein sequence ID" value="USW54594.1"/>
    <property type="molecule type" value="Genomic_DNA"/>
</dbReference>
<evidence type="ECO:0000256" key="2">
    <source>
        <dbReference type="PROSITE-ProRule" id="PRU00176"/>
    </source>
</evidence>
<dbReference type="PANTHER" id="PTHR21245">
    <property type="entry name" value="HETEROGENEOUS NUCLEAR RIBONUCLEOPROTEIN"/>
    <property type="match status" value="1"/>
</dbReference>
<evidence type="ECO:0000313" key="6">
    <source>
        <dbReference type="Proteomes" id="UP001056384"/>
    </source>
</evidence>
<feature type="compositionally biased region" description="Basic and acidic residues" evidence="3">
    <location>
        <begin position="95"/>
        <end position="105"/>
    </location>
</feature>
<dbReference type="Proteomes" id="UP001056384">
    <property type="component" value="Chromosome 6"/>
</dbReference>
<dbReference type="InterPro" id="IPR012677">
    <property type="entry name" value="Nucleotide-bd_a/b_plait_sf"/>
</dbReference>
<keyword evidence="1 2" id="KW-0694">RNA-binding</keyword>
<evidence type="ECO:0000259" key="4">
    <source>
        <dbReference type="PROSITE" id="PS50102"/>
    </source>
</evidence>
<dbReference type="InterPro" id="IPR000504">
    <property type="entry name" value="RRM_dom"/>
</dbReference>
<gene>
    <name evidence="5" type="ORF">Slin15195_G079130</name>
</gene>
<feature type="domain" description="RRM" evidence="4">
    <location>
        <begin position="6"/>
        <end position="85"/>
    </location>
</feature>
<dbReference type="PROSITE" id="PS50102">
    <property type="entry name" value="RRM"/>
    <property type="match status" value="3"/>
</dbReference>
<dbReference type="CDD" id="cd00590">
    <property type="entry name" value="RRM_SF"/>
    <property type="match status" value="3"/>
</dbReference>
<dbReference type="Pfam" id="PF00076">
    <property type="entry name" value="RRM_1"/>
    <property type="match status" value="1"/>
</dbReference>
<evidence type="ECO:0000256" key="3">
    <source>
        <dbReference type="SAM" id="MobiDB-lite"/>
    </source>
</evidence>
<name>A0A9Q9ATS1_9PEZI</name>
<proteinExistence type="predicted"/>
<evidence type="ECO:0000256" key="1">
    <source>
        <dbReference type="ARBA" id="ARBA00022884"/>
    </source>
</evidence>